<dbReference type="EMBL" id="JABFAJ010000024">
    <property type="protein sequence ID" value="NNU28764.1"/>
    <property type="molecule type" value="Genomic_DNA"/>
</dbReference>
<dbReference type="GO" id="GO:0004081">
    <property type="term" value="F:bis(5'-nucleosyl)-tetraphosphatase (asymmetrical) activity"/>
    <property type="evidence" value="ECO:0007669"/>
    <property type="project" value="TreeGrafter"/>
</dbReference>
<reference evidence="3 4" key="1">
    <citation type="submission" date="2020-05" db="EMBL/GenBank/DDBJ databases">
        <title>Genome sequence of Isoptericola sp. JC619 isolated from Chilika lagoon, India.</title>
        <authorList>
            <person name="Kumar D."/>
            <person name="Appam K."/>
            <person name="Gandham S."/>
            <person name="Uppada J."/>
            <person name="Sasikala C."/>
            <person name="Venkata Ramana C."/>
        </authorList>
    </citation>
    <scope>NUCLEOTIDE SEQUENCE [LARGE SCALE GENOMIC DNA]</scope>
    <source>
        <strain evidence="3 4">JC619</strain>
    </source>
</reference>
<dbReference type="PROSITE" id="PS51462">
    <property type="entry name" value="NUDIX"/>
    <property type="match status" value="1"/>
</dbReference>
<dbReference type="AlphaFoldDB" id="A0A849K200"/>
<feature type="domain" description="Nudix hydrolase" evidence="2">
    <location>
        <begin position="1"/>
        <end position="155"/>
    </location>
</feature>
<dbReference type="InterPro" id="IPR051325">
    <property type="entry name" value="Nudix_hydrolase_domain"/>
</dbReference>
<dbReference type="RefSeq" id="WP_171248271.1">
    <property type="nucleotide sequence ID" value="NZ_JABFAJ010000024.1"/>
</dbReference>
<dbReference type="Gene3D" id="3.90.79.10">
    <property type="entry name" value="Nucleoside Triphosphate Pyrophosphohydrolase"/>
    <property type="match status" value="1"/>
</dbReference>
<protein>
    <submittedName>
        <fullName evidence="3">NUDIX domain-containing protein</fullName>
    </submittedName>
</protein>
<dbReference type="SUPFAM" id="SSF55811">
    <property type="entry name" value="Nudix"/>
    <property type="match status" value="1"/>
</dbReference>
<organism evidence="3 4">
    <name type="scientific">Isoptericola sediminis</name>
    <dbReference type="NCBI Taxonomy" id="2733572"/>
    <lineage>
        <taxon>Bacteria</taxon>
        <taxon>Bacillati</taxon>
        <taxon>Actinomycetota</taxon>
        <taxon>Actinomycetes</taxon>
        <taxon>Micrococcales</taxon>
        <taxon>Promicromonosporaceae</taxon>
        <taxon>Isoptericola</taxon>
    </lineage>
</organism>
<dbReference type="PROSITE" id="PS00893">
    <property type="entry name" value="NUDIX_BOX"/>
    <property type="match status" value="1"/>
</dbReference>
<dbReference type="CDD" id="cd04662">
    <property type="entry name" value="NUDIX_Hydrolase"/>
    <property type="match status" value="1"/>
</dbReference>
<dbReference type="Pfam" id="PF00293">
    <property type="entry name" value="NUDIX"/>
    <property type="match status" value="1"/>
</dbReference>
<accession>A0A849K200</accession>
<dbReference type="InterPro" id="IPR020084">
    <property type="entry name" value="NUDIX_hydrolase_CS"/>
</dbReference>
<evidence type="ECO:0000256" key="1">
    <source>
        <dbReference type="ARBA" id="ARBA00022801"/>
    </source>
</evidence>
<dbReference type="GO" id="GO:0006167">
    <property type="term" value="P:AMP biosynthetic process"/>
    <property type="evidence" value="ECO:0007669"/>
    <property type="project" value="TreeGrafter"/>
</dbReference>
<dbReference type="PANTHER" id="PTHR21340">
    <property type="entry name" value="DIADENOSINE 5,5-P1,P4-TETRAPHOSPHATE PYROPHOSPHOHYDROLASE MUTT"/>
    <property type="match status" value="1"/>
</dbReference>
<dbReference type="InterPro" id="IPR000086">
    <property type="entry name" value="NUDIX_hydrolase_dom"/>
</dbReference>
<proteinExistence type="predicted"/>
<sequence length="164" mass="18242">MPVTSAGLLFHRRTDGRLAVLLAHMGGPFWARREVGAWTILKGEVGADEDAHTAAVREAAEELGVPLPTETVPDLDLGEVRQRSGKRVRAWARRWPPPGPDPEAVRSNTVRIEWPPRSGRHVEVPEIDRVAWFSPDEARRVVVRGQADLVDRLERALDDPDVAT</sequence>
<keyword evidence="4" id="KW-1185">Reference proteome</keyword>
<dbReference type="Proteomes" id="UP000557204">
    <property type="component" value="Unassembled WGS sequence"/>
</dbReference>
<gene>
    <name evidence="3" type="ORF">HLI28_14620</name>
</gene>
<dbReference type="PANTHER" id="PTHR21340:SF7">
    <property type="entry name" value="NUDIX HYDROLASE DOMAIN-CONTAINING PROTEIN"/>
    <property type="match status" value="1"/>
</dbReference>
<evidence type="ECO:0000259" key="2">
    <source>
        <dbReference type="PROSITE" id="PS51462"/>
    </source>
</evidence>
<comment type="caution">
    <text evidence="3">The sequence shown here is derived from an EMBL/GenBank/DDBJ whole genome shotgun (WGS) entry which is preliminary data.</text>
</comment>
<evidence type="ECO:0000313" key="4">
    <source>
        <dbReference type="Proteomes" id="UP000557204"/>
    </source>
</evidence>
<dbReference type="InterPro" id="IPR015797">
    <property type="entry name" value="NUDIX_hydrolase-like_dom_sf"/>
</dbReference>
<dbReference type="GO" id="GO:0006754">
    <property type="term" value="P:ATP biosynthetic process"/>
    <property type="evidence" value="ECO:0007669"/>
    <property type="project" value="TreeGrafter"/>
</dbReference>
<evidence type="ECO:0000313" key="3">
    <source>
        <dbReference type="EMBL" id="NNU28764.1"/>
    </source>
</evidence>
<name>A0A849K200_9MICO</name>
<keyword evidence="1" id="KW-0378">Hydrolase</keyword>